<dbReference type="SUPFAM" id="SSF54637">
    <property type="entry name" value="Thioesterase/thiol ester dehydrase-isomerase"/>
    <property type="match status" value="1"/>
</dbReference>
<evidence type="ECO:0000256" key="6">
    <source>
        <dbReference type="ARBA" id="ARBA00023125"/>
    </source>
</evidence>
<evidence type="ECO:0000256" key="7">
    <source>
        <dbReference type="ARBA" id="ARBA00023160"/>
    </source>
</evidence>
<dbReference type="NCBIfam" id="NF003359">
    <property type="entry name" value="PRK04424.1"/>
    <property type="match status" value="1"/>
</dbReference>
<evidence type="ECO:0000256" key="3">
    <source>
        <dbReference type="ARBA" id="ARBA00022832"/>
    </source>
</evidence>
<keyword evidence="6" id="KW-0238">DNA-binding</keyword>
<dbReference type="GO" id="GO:0003677">
    <property type="term" value="F:DNA binding"/>
    <property type="evidence" value="ECO:0007669"/>
    <property type="project" value="UniProtKB-KW"/>
</dbReference>
<keyword evidence="5" id="KW-0443">Lipid metabolism</keyword>
<dbReference type="OrthoDB" id="1706183at2"/>
<dbReference type="InterPro" id="IPR017275">
    <property type="entry name" value="Transcription_factor_FapR"/>
</dbReference>
<keyword evidence="4" id="KW-0805">Transcription regulation</keyword>
<dbReference type="PIRSF" id="PIRSF037733">
    <property type="entry name" value="Transcription_factor_FapR"/>
    <property type="match status" value="1"/>
</dbReference>
<dbReference type="STRING" id="349161.Dred_2077"/>
<dbReference type="eggNOG" id="COG2050">
    <property type="taxonomic scope" value="Bacteria"/>
</dbReference>
<dbReference type="RefSeq" id="WP_011878400.1">
    <property type="nucleotide sequence ID" value="NC_009253.1"/>
</dbReference>
<name>A4J691_DESRM</name>
<evidence type="ECO:0000256" key="5">
    <source>
        <dbReference type="ARBA" id="ARBA00023098"/>
    </source>
</evidence>
<keyword evidence="2" id="KW-0444">Lipid biosynthesis</keyword>
<dbReference type="AlphaFoldDB" id="A4J691"/>
<protein>
    <submittedName>
        <fullName evidence="9">Transcriptional regulator of fatty acid biosynthesis</fullName>
    </submittedName>
</protein>
<sequence>MARRGSGKNHRQKELAICLEHNPLLKDEELARLFGVSIQTIRLDRSELNIPELRERMKTALKTNDFVRSLGSDELVGDLQEIKVGRFGVSHLRITPEMAFRKNLVARGHHLFAQANSLAVAIIDAEIALTGAARVRFKHQVKVGDMVICRAEISRQTGNKTIVRVISRVEGSEVFEGVYTVFALEEEGNQ</sequence>
<dbReference type="EMBL" id="CP000612">
    <property type="protein sequence ID" value="ABO50594.1"/>
    <property type="molecule type" value="Genomic_DNA"/>
</dbReference>
<evidence type="ECO:0000313" key="9">
    <source>
        <dbReference type="EMBL" id="ABO50594.1"/>
    </source>
</evidence>
<keyword evidence="7" id="KW-0275">Fatty acid biosynthesis</keyword>
<evidence type="ECO:0000256" key="2">
    <source>
        <dbReference type="ARBA" id="ARBA00022516"/>
    </source>
</evidence>
<dbReference type="InterPro" id="IPR029069">
    <property type="entry name" value="HotDog_dom_sf"/>
</dbReference>
<organism evidence="9 10">
    <name type="scientific">Desulforamulus reducens (strain ATCC BAA-1160 / DSM 100696 / MI-1)</name>
    <name type="common">Desulfotomaculum reducens</name>
    <dbReference type="NCBI Taxonomy" id="349161"/>
    <lineage>
        <taxon>Bacteria</taxon>
        <taxon>Bacillati</taxon>
        <taxon>Bacillota</taxon>
        <taxon>Clostridia</taxon>
        <taxon>Eubacteriales</taxon>
        <taxon>Peptococcaceae</taxon>
        <taxon>Desulforamulus</taxon>
    </lineage>
</organism>
<dbReference type="GO" id="GO:0003700">
    <property type="term" value="F:DNA-binding transcription factor activity"/>
    <property type="evidence" value="ECO:0007669"/>
    <property type="project" value="InterPro"/>
</dbReference>
<dbReference type="CDD" id="cd03440">
    <property type="entry name" value="hot_dog"/>
    <property type="match status" value="1"/>
</dbReference>
<evidence type="ECO:0000313" key="10">
    <source>
        <dbReference type="Proteomes" id="UP000001556"/>
    </source>
</evidence>
<proteinExistence type="predicted"/>
<dbReference type="KEGG" id="drm:Dred_2077"/>
<reference evidence="9 10" key="1">
    <citation type="submission" date="2007-03" db="EMBL/GenBank/DDBJ databases">
        <title>Complete sequence of Desulfotomaculum reducens MI-1.</title>
        <authorList>
            <consortium name="US DOE Joint Genome Institute"/>
            <person name="Copeland A."/>
            <person name="Lucas S."/>
            <person name="Lapidus A."/>
            <person name="Barry K."/>
            <person name="Detter J.C."/>
            <person name="Glavina del Rio T."/>
            <person name="Hammon N."/>
            <person name="Israni S."/>
            <person name="Dalin E."/>
            <person name="Tice H."/>
            <person name="Pitluck S."/>
            <person name="Sims D."/>
            <person name="Brettin T."/>
            <person name="Bruce D."/>
            <person name="Han C."/>
            <person name="Tapia R."/>
            <person name="Schmutz J."/>
            <person name="Larimer F."/>
            <person name="Land M."/>
            <person name="Hauser L."/>
            <person name="Kyrpides N."/>
            <person name="Kim E."/>
            <person name="Tebo B.M."/>
            <person name="Richardson P."/>
        </authorList>
    </citation>
    <scope>NUCLEOTIDE SEQUENCE [LARGE SCALE GENOMIC DNA]</scope>
    <source>
        <strain evidence="9 10">MI-1</strain>
    </source>
</reference>
<dbReference type="InterPro" id="IPR036388">
    <property type="entry name" value="WH-like_DNA-bd_sf"/>
</dbReference>
<dbReference type="GO" id="GO:0045892">
    <property type="term" value="P:negative regulation of DNA-templated transcription"/>
    <property type="evidence" value="ECO:0007669"/>
    <property type="project" value="InterPro"/>
</dbReference>
<keyword evidence="8" id="KW-0804">Transcription</keyword>
<evidence type="ECO:0000256" key="1">
    <source>
        <dbReference type="ARBA" id="ARBA00022491"/>
    </source>
</evidence>
<dbReference type="Gene3D" id="1.10.10.10">
    <property type="entry name" value="Winged helix-like DNA-binding domain superfamily/Winged helix DNA-binding domain"/>
    <property type="match status" value="1"/>
</dbReference>
<dbReference type="GO" id="GO:0006633">
    <property type="term" value="P:fatty acid biosynthetic process"/>
    <property type="evidence" value="ECO:0007669"/>
    <property type="project" value="UniProtKB-KW"/>
</dbReference>
<dbReference type="Gene3D" id="3.10.129.10">
    <property type="entry name" value="Hotdog Thioesterase"/>
    <property type="match status" value="1"/>
</dbReference>
<dbReference type="Proteomes" id="UP000001556">
    <property type="component" value="Chromosome"/>
</dbReference>
<evidence type="ECO:0000256" key="8">
    <source>
        <dbReference type="ARBA" id="ARBA00023163"/>
    </source>
</evidence>
<gene>
    <name evidence="9" type="ordered locus">Dred_2077</name>
</gene>
<keyword evidence="1" id="KW-0678">Repressor</keyword>
<evidence type="ECO:0000256" key="4">
    <source>
        <dbReference type="ARBA" id="ARBA00023015"/>
    </source>
</evidence>
<accession>A4J691</accession>
<dbReference type="GO" id="GO:0045717">
    <property type="term" value="P:negative regulation of fatty acid biosynthetic process"/>
    <property type="evidence" value="ECO:0007669"/>
    <property type="project" value="InterPro"/>
</dbReference>
<keyword evidence="10" id="KW-1185">Reference proteome</keyword>
<keyword evidence="3" id="KW-0276">Fatty acid metabolism</keyword>
<dbReference type="HOGENOM" id="CLU_095708_0_0_9"/>